<reference evidence="2 3" key="1">
    <citation type="journal article" date="2012" name="Science">
        <title>The Paleozoic origin of enzymatic lignin decomposition reconstructed from 31 fungal genomes.</title>
        <authorList>
            <person name="Floudas D."/>
            <person name="Binder M."/>
            <person name="Riley R."/>
            <person name="Barry K."/>
            <person name="Blanchette R.A."/>
            <person name="Henrissat B."/>
            <person name="Martinez A.T."/>
            <person name="Otillar R."/>
            <person name="Spatafora J.W."/>
            <person name="Yadav J.S."/>
            <person name="Aerts A."/>
            <person name="Benoit I."/>
            <person name="Boyd A."/>
            <person name="Carlson A."/>
            <person name="Copeland A."/>
            <person name="Coutinho P.M."/>
            <person name="de Vries R.P."/>
            <person name="Ferreira P."/>
            <person name="Findley K."/>
            <person name="Foster B."/>
            <person name="Gaskell J."/>
            <person name="Glotzer D."/>
            <person name="Gorecki P."/>
            <person name="Heitman J."/>
            <person name="Hesse C."/>
            <person name="Hori C."/>
            <person name="Igarashi K."/>
            <person name="Jurgens J.A."/>
            <person name="Kallen N."/>
            <person name="Kersten P."/>
            <person name="Kohler A."/>
            <person name="Kuees U."/>
            <person name="Kumar T.K.A."/>
            <person name="Kuo A."/>
            <person name="LaButti K."/>
            <person name="Larrondo L.F."/>
            <person name="Lindquist E."/>
            <person name="Ling A."/>
            <person name="Lombard V."/>
            <person name="Lucas S."/>
            <person name="Lundell T."/>
            <person name="Martin R."/>
            <person name="McLaughlin D.J."/>
            <person name="Morgenstern I."/>
            <person name="Morin E."/>
            <person name="Murat C."/>
            <person name="Nagy L.G."/>
            <person name="Nolan M."/>
            <person name="Ohm R.A."/>
            <person name="Patyshakuliyeva A."/>
            <person name="Rokas A."/>
            <person name="Ruiz-Duenas F.J."/>
            <person name="Sabat G."/>
            <person name="Salamov A."/>
            <person name="Samejima M."/>
            <person name="Schmutz J."/>
            <person name="Slot J.C."/>
            <person name="St John F."/>
            <person name="Stenlid J."/>
            <person name="Sun H."/>
            <person name="Sun S."/>
            <person name="Syed K."/>
            <person name="Tsang A."/>
            <person name="Wiebenga A."/>
            <person name="Young D."/>
            <person name="Pisabarro A."/>
            <person name="Eastwood D.C."/>
            <person name="Martin F."/>
            <person name="Cullen D."/>
            <person name="Grigoriev I.V."/>
            <person name="Hibbett D.S."/>
        </authorList>
    </citation>
    <scope>NUCLEOTIDE SEQUENCE</scope>
    <source>
        <strain evidence="3">FP-58527</strain>
    </source>
</reference>
<gene>
    <name evidence="2" type="ORF">FOMPIDRAFT_1049976</name>
</gene>
<evidence type="ECO:0000313" key="3">
    <source>
        <dbReference type="Proteomes" id="UP000015241"/>
    </source>
</evidence>
<dbReference type="AlphaFoldDB" id="S8FFB5"/>
<keyword evidence="1" id="KW-0812">Transmembrane</keyword>
<keyword evidence="1" id="KW-0472">Membrane</keyword>
<evidence type="ECO:0000256" key="1">
    <source>
        <dbReference type="SAM" id="Phobius"/>
    </source>
</evidence>
<sequence length="108" mass="11849">MQVQSFKASLALEDVFLFVIVHILKRLVIAPVVSIPTIVGQCIAMCFLPVPYGEAYHAADIGQTIRVGWLGAVFIATFVCIAVVFSSIFRLHTPTCDTTPRSALRTLR</sequence>
<proteinExistence type="predicted"/>
<evidence type="ECO:0000313" key="2">
    <source>
        <dbReference type="EMBL" id="EPT00146.1"/>
    </source>
</evidence>
<keyword evidence="1" id="KW-1133">Transmembrane helix</keyword>
<accession>S8FFB5</accession>
<dbReference type="EMBL" id="KE504151">
    <property type="protein sequence ID" value="EPT00146.1"/>
    <property type="molecule type" value="Genomic_DNA"/>
</dbReference>
<dbReference type="InParanoid" id="S8FFB5"/>
<feature type="transmembrane region" description="Helical" evidence="1">
    <location>
        <begin position="70"/>
        <end position="91"/>
    </location>
</feature>
<dbReference type="Proteomes" id="UP000015241">
    <property type="component" value="Unassembled WGS sequence"/>
</dbReference>
<organism evidence="2 3">
    <name type="scientific">Fomitopsis schrenkii</name>
    <name type="common">Brown rot fungus</name>
    <dbReference type="NCBI Taxonomy" id="2126942"/>
    <lineage>
        <taxon>Eukaryota</taxon>
        <taxon>Fungi</taxon>
        <taxon>Dikarya</taxon>
        <taxon>Basidiomycota</taxon>
        <taxon>Agaricomycotina</taxon>
        <taxon>Agaricomycetes</taxon>
        <taxon>Polyporales</taxon>
        <taxon>Fomitopsis</taxon>
    </lineage>
</organism>
<protein>
    <submittedName>
        <fullName evidence="2">Uncharacterized protein</fullName>
    </submittedName>
</protein>
<keyword evidence="3" id="KW-1185">Reference proteome</keyword>
<name>S8FFB5_FOMSC</name>
<dbReference type="HOGENOM" id="CLU_2197025_0_0_1"/>
<feature type="transmembrane region" description="Helical" evidence="1">
    <location>
        <begin position="27"/>
        <end position="50"/>
    </location>
</feature>